<dbReference type="PANTHER" id="PTHR47019:SF1">
    <property type="entry name" value="LIPID II FLIPPASE MURJ"/>
    <property type="match status" value="1"/>
</dbReference>
<evidence type="ECO:0000256" key="7">
    <source>
        <dbReference type="ARBA" id="ARBA00023136"/>
    </source>
</evidence>
<dbReference type="InterPro" id="IPR051050">
    <property type="entry name" value="Lipid_II_flippase_MurJ/MviN"/>
</dbReference>
<reference evidence="11" key="1">
    <citation type="submission" date="2016-01" db="EMBL/GenBank/DDBJ databases">
        <authorList>
            <person name="Mitreva M."/>
            <person name="Pepin K.H."/>
            <person name="Mihindukulasuriya K.A."/>
            <person name="Fulton R."/>
            <person name="Fronick C."/>
            <person name="O'Laughlin M."/>
            <person name="Miner T."/>
            <person name="Herter B."/>
            <person name="Rosa B.A."/>
            <person name="Cordes M."/>
            <person name="Tomlinson C."/>
            <person name="Wollam A."/>
            <person name="Palsikar V.B."/>
            <person name="Mardis E.R."/>
            <person name="Wilson R.K."/>
        </authorList>
    </citation>
    <scope>NUCLEOTIDE SEQUENCE [LARGE SCALE GENOMIC DNA]</scope>
    <source>
        <strain evidence="11">DNF00729</strain>
    </source>
</reference>
<dbReference type="EMBL" id="LSDG01000001">
    <property type="protein sequence ID" value="KXB68575.1"/>
    <property type="molecule type" value="Genomic_DNA"/>
</dbReference>
<dbReference type="GO" id="GO:0034204">
    <property type="term" value="P:lipid translocation"/>
    <property type="evidence" value="ECO:0007669"/>
    <property type="project" value="TreeGrafter"/>
</dbReference>
<feature type="transmembrane region" description="Helical" evidence="8">
    <location>
        <begin position="380"/>
        <end position="399"/>
    </location>
</feature>
<comment type="pathway">
    <text evidence="8">Cell wall biogenesis; peptidoglycan biosynthesis.</text>
</comment>
<feature type="transmembrane region" description="Helical" evidence="8">
    <location>
        <begin position="228"/>
        <end position="251"/>
    </location>
</feature>
<organism evidence="10 11">
    <name type="scientific">Aedoeadaptatus coxii</name>
    <dbReference type="NCBI Taxonomy" id="755172"/>
    <lineage>
        <taxon>Bacteria</taxon>
        <taxon>Bacillati</taxon>
        <taxon>Bacillota</taxon>
        <taxon>Tissierellia</taxon>
        <taxon>Tissierellales</taxon>
        <taxon>Peptoniphilaceae</taxon>
        <taxon>Aedoeadaptatus</taxon>
    </lineage>
</organism>
<comment type="caution">
    <text evidence="10">The sequence shown here is derived from an EMBL/GenBank/DDBJ whole genome shotgun (WGS) entry which is preliminary data.</text>
</comment>
<evidence type="ECO:0000256" key="4">
    <source>
        <dbReference type="ARBA" id="ARBA00022960"/>
    </source>
</evidence>
<feature type="transmembrane region" description="Helical" evidence="8">
    <location>
        <begin position="473"/>
        <end position="497"/>
    </location>
</feature>
<feature type="transmembrane region" description="Helical" evidence="8">
    <location>
        <begin position="271"/>
        <end position="289"/>
    </location>
</feature>
<evidence type="ECO:0000313" key="10">
    <source>
        <dbReference type="EMBL" id="KXB68575.1"/>
    </source>
</evidence>
<dbReference type="GO" id="GO:0005886">
    <property type="term" value="C:plasma membrane"/>
    <property type="evidence" value="ECO:0007669"/>
    <property type="project" value="UniProtKB-SubCell"/>
</dbReference>
<dbReference type="RefSeq" id="WP_068366007.1">
    <property type="nucleotide sequence ID" value="NZ_KQ960154.1"/>
</dbReference>
<dbReference type="PRINTS" id="PR01806">
    <property type="entry name" value="VIRFACTRMVIN"/>
</dbReference>
<dbReference type="PIRSF" id="PIRSF002869">
    <property type="entry name" value="MviN"/>
    <property type="match status" value="1"/>
</dbReference>
<evidence type="ECO:0000256" key="2">
    <source>
        <dbReference type="ARBA" id="ARBA00022475"/>
    </source>
</evidence>
<keyword evidence="7 8" id="KW-0472">Membrane</keyword>
<evidence type="ECO:0000256" key="3">
    <source>
        <dbReference type="ARBA" id="ARBA00022692"/>
    </source>
</evidence>
<dbReference type="Pfam" id="PF03023">
    <property type="entry name" value="MurJ"/>
    <property type="match status" value="1"/>
</dbReference>
<feature type="transmembrane region" description="Helical" evidence="8">
    <location>
        <begin position="309"/>
        <end position="327"/>
    </location>
</feature>
<dbReference type="PATRIC" id="fig|755172.3.peg.43"/>
<evidence type="ECO:0000256" key="9">
    <source>
        <dbReference type="PIRNR" id="PIRNR002869"/>
    </source>
</evidence>
<keyword evidence="8 9" id="KW-0961">Cell wall biogenesis/degradation</keyword>
<gene>
    <name evidence="8" type="primary">murJ</name>
    <name evidence="10" type="ORF">HMPREF1863_00044</name>
</gene>
<dbReference type="CDD" id="cd13123">
    <property type="entry name" value="MATE_MurJ_like"/>
    <property type="match status" value="1"/>
</dbReference>
<keyword evidence="11" id="KW-1185">Reference proteome</keyword>
<dbReference type="NCBIfam" id="TIGR01695">
    <property type="entry name" value="murJ_mviN"/>
    <property type="match status" value="1"/>
</dbReference>
<feature type="transmembrane region" description="Helical" evidence="8">
    <location>
        <begin position="157"/>
        <end position="178"/>
    </location>
</feature>
<protein>
    <recommendedName>
        <fullName evidence="8">Probable lipid II flippase MurJ</fullName>
    </recommendedName>
</protein>
<name>A0A134ALK2_9FIRM</name>
<dbReference type="InterPro" id="IPR004268">
    <property type="entry name" value="MurJ"/>
</dbReference>
<dbReference type="HAMAP" id="MF_02078">
    <property type="entry name" value="MurJ_MviN"/>
    <property type="match status" value="1"/>
</dbReference>
<dbReference type="GO" id="GO:0008360">
    <property type="term" value="P:regulation of cell shape"/>
    <property type="evidence" value="ECO:0007669"/>
    <property type="project" value="UniProtKB-UniRule"/>
</dbReference>
<feature type="transmembrane region" description="Helical" evidence="8">
    <location>
        <begin position="405"/>
        <end position="427"/>
    </location>
</feature>
<dbReference type="GO" id="GO:0009252">
    <property type="term" value="P:peptidoglycan biosynthetic process"/>
    <property type="evidence" value="ECO:0007669"/>
    <property type="project" value="UniProtKB-UniRule"/>
</dbReference>
<keyword evidence="8 9" id="KW-0813">Transport</keyword>
<keyword evidence="3 8" id="KW-0812">Transmembrane</keyword>
<feature type="transmembrane region" description="Helical" evidence="8">
    <location>
        <begin position="46"/>
        <end position="67"/>
    </location>
</feature>
<evidence type="ECO:0000256" key="1">
    <source>
        <dbReference type="ARBA" id="ARBA00004651"/>
    </source>
</evidence>
<dbReference type="GO" id="GO:0015648">
    <property type="term" value="F:lipid-linked peptidoglycan transporter activity"/>
    <property type="evidence" value="ECO:0007669"/>
    <property type="project" value="UniProtKB-UniRule"/>
</dbReference>
<dbReference type="UniPathway" id="UPA00219"/>
<evidence type="ECO:0000256" key="6">
    <source>
        <dbReference type="ARBA" id="ARBA00022989"/>
    </source>
</evidence>
<proteinExistence type="inferred from homology"/>
<dbReference type="AlphaFoldDB" id="A0A134ALK2"/>
<dbReference type="PANTHER" id="PTHR47019">
    <property type="entry name" value="LIPID II FLIPPASE MURJ"/>
    <property type="match status" value="1"/>
</dbReference>
<keyword evidence="6 8" id="KW-1133">Transmembrane helix</keyword>
<keyword evidence="4 8" id="KW-0133">Cell shape</keyword>
<dbReference type="GO" id="GO:0071555">
    <property type="term" value="P:cell wall organization"/>
    <property type="evidence" value="ECO:0007669"/>
    <property type="project" value="UniProtKB-UniRule"/>
</dbReference>
<feature type="transmembrane region" description="Helical" evidence="8">
    <location>
        <begin position="439"/>
        <end position="461"/>
    </location>
</feature>
<dbReference type="STRING" id="755172.HMPREF1863_00044"/>
<keyword evidence="5 8" id="KW-0573">Peptidoglycan synthesis</keyword>
<sequence length="521" mass="57060">MKKTSIAKSTVLIILFSLIGKMMGFVRESMVAAIFGAGFEKDAFVAAQSATSTVSMYIVMGISTVFIPGLQSVFSRYGEKGKHKFTNNIFVIVSLLTILIMVLGIVGAPLLTMLVGPRFDARTKALTVQLIQLGMPVILFSAYEGIFTGYLHFHNRFGIAASVPIWLNLVYLVYLAIFSSGGGIYGLTIISVVAVVAEFLAVFYGSLRVGYRFQPILDLKDQHTRQTLLLAIPAIITVSVNNINTLVNRALASGLVSGSMSRLDYANKLNVLVIGIFITAITSVIYPAMSKAFDEGEMEKGKRIMNGSVRSVLLITIPAMVGLIVLAQPIVELAFMRGAFTQADADATAVCLRYYTLALVSISVNNVQNRVFYSLEDTKTPFYLGIVNVLFNVGCNLVLVRTMGINGLALSVSIAQTVVTWFSFTMLRRKIGHIGMRSYVKITVKTLIASGIMGLFAYYLYFTGLNFIGANQMLQLILFLVTVGVSSILYFGILDLLGLKEAKDIKKIIHIRWAKRKRARA</sequence>
<feature type="transmembrane region" description="Helical" evidence="8">
    <location>
        <begin position="184"/>
        <end position="207"/>
    </location>
</feature>
<comment type="subcellular location">
    <subcellularLocation>
        <location evidence="1 8">Cell membrane</location>
        <topology evidence="1 8">Multi-pass membrane protein</topology>
    </subcellularLocation>
</comment>
<feature type="transmembrane region" description="Helical" evidence="8">
    <location>
        <begin position="130"/>
        <end position="150"/>
    </location>
</feature>
<keyword evidence="2 8" id="KW-1003">Cell membrane</keyword>
<evidence type="ECO:0000256" key="5">
    <source>
        <dbReference type="ARBA" id="ARBA00022984"/>
    </source>
</evidence>
<comment type="similarity">
    <text evidence="8 9">Belongs to the MurJ/MviN family.</text>
</comment>
<comment type="function">
    <text evidence="8 9">Involved in peptidoglycan biosynthesis. Transports lipid-linked peptidoglycan precursors from the inner to the outer leaflet of the cytoplasmic membrane.</text>
</comment>
<dbReference type="Proteomes" id="UP000070442">
    <property type="component" value="Unassembled WGS sequence"/>
</dbReference>
<feature type="transmembrane region" description="Helical" evidence="8">
    <location>
        <begin position="88"/>
        <end position="110"/>
    </location>
</feature>
<dbReference type="OrthoDB" id="9804143at2"/>
<evidence type="ECO:0000313" key="11">
    <source>
        <dbReference type="Proteomes" id="UP000070442"/>
    </source>
</evidence>
<evidence type="ECO:0000256" key="8">
    <source>
        <dbReference type="HAMAP-Rule" id="MF_02078"/>
    </source>
</evidence>
<accession>A0A134ALK2</accession>